<dbReference type="Gene3D" id="2.60.40.10">
    <property type="entry name" value="Immunoglobulins"/>
    <property type="match status" value="1"/>
</dbReference>
<dbReference type="PANTHER" id="PTHR43289">
    <property type="entry name" value="MITOGEN-ACTIVATED PROTEIN KINASE KINASE KINASE 20-RELATED"/>
    <property type="match status" value="1"/>
</dbReference>
<keyword evidence="4" id="KW-0547">Nucleotide-binding</keyword>
<evidence type="ECO:0000256" key="6">
    <source>
        <dbReference type="ARBA" id="ARBA00022840"/>
    </source>
</evidence>
<dbReference type="Proteomes" id="UP000662939">
    <property type="component" value="Chromosome"/>
</dbReference>
<keyword evidence="7" id="KW-0326">Glycosidase</keyword>
<evidence type="ECO:0000256" key="2">
    <source>
        <dbReference type="ARBA" id="ARBA00022527"/>
    </source>
</evidence>
<keyword evidence="7" id="KW-0378">Hydrolase</keyword>
<feature type="compositionally biased region" description="Polar residues" evidence="9">
    <location>
        <begin position="412"/>
        <end position="422"/>
    </location>
</feature>
<feature type="domain" description="Protein kinase" evidence="11">
    <location>
        <begin position="9"/>
        <end position="270"/>
    </location>
</feature>
<keyword evidence="6" id="KW-0067">ATP-binding</keyword>
<keyword evidence="5 13" id="KW-0418">Kinase</keyword>
<dbReference type="GO" id="GO:0000272">
    <property type="term" value="P:polysaccharide catabolic process"/>
    <property type="evidence" value="ECO:0007669"/>
    <property type="project" value="UniProtKB-KW"/>
</dbReference>
<evidence type="ECO:0000313" key="14">
    <source>
        <dbReference type="Proteomes" id="UP000662939"/>
    </source>
</evidence>
<dbReference type="InterPro" id="IPR013783">
    <property type="entry name" value="Ig-like_fold"/>
</dbReference>
<feature type="compositionally biased region" description="Low complexity" evidence="9">
    <location>
        <begin position="423"/>
        <end position="432"/>
    </location>
</feature>
<dbReference type="SUPFAM" id="SSF56112">
    <property type="entry name" value="Protein kinase-like (PK-like)"/>
    <property type="match status" value="1"/>
</dbReference>
<evidence type="ECO:0000256" key="5">
    <source>
        <dbReference type="ARBA" id="ARBA00022777"/>
    </source>
</evidence>
<dbReference type="Gene3D" id="1.10.510.10">
    <property type="entry name" value="Transferase(Phosphotransferase) domain 1"/>
    <property type="match status" value="1"/>
</dbReference>
<dbReference type="EC" id="2.7.11.1" evidence="1"/>
<accession>A0A895XUQ2</accession>
<keyword evidence="8" id="KW-0119">Carbohydrate metabolism</keyword>
<dbReference type="AlphaFoldDB" id="A0A895XUQ2"/>
<dbReference type="EMBL" id="CP070496">
    <property type="protein sequence ID" value="QSB06256.1"/>
    <property type="molecule type" value="Genomic_DNA"/>
</dbReference>
<evidence type="ECO:0000256" key="3">
    <source>
        <dbReference type="ARBA" id="ARBA00022679"/>
    </source>
</evidence>
<dbReference type="SMART" id="SM00220">
    <property type="entry name" value="S_TKc"/>
    <property type="match status" value="1"/>
</dbReference>
<dbReference type="Gene3D" id="3.30.200.20">
    <property type="entry name" value="Phosphorylase Kinase, domain 1"/>
    <property type="match status" value="1"/>
</dbReference>
<dbReference type="InterPro" id="IPR011009">
    <property type="entry name" value="Kinase-like_dom_sf"/>
</dbReference>
<reference evidence="13" key="1">
    <citation type="submission" date="2021-02" db="EMBL/GenBank/DDBJ databases">
        <title>Natronoglycomyces albus gen. nov., sp. nov, a haloalkaliphilic actinobacterium from a soda solonchak soil.</title>
        <authorList>
            <person name="Sorokin D.Y."/>
            <person name="Khijniak T.V."/>
            <person name="Zakharycheva A.P."/>
            <person name="Boueva O.V."/>
            <person name="Ariskina E.V."/>
            <person name="Hahnke R.L."/>
            <person name="Bunk B."/>
            <person name="Sproer C."/>
            <person name="Schumann P."/>
            <person name="Evtushenko L.I."/>
            <person name="Kublanov I.V."/>
        </authorList>
    </citation>
    <scope>NUCLEOTIDE SEQUENCE</scope>
    <source>
        <strain evidence="13">DSM 106290</strain>
    </source>
</reference>
<keyword evidence="10" id="KW-1133">Transmembrane helix</keyword>
<keyword evidence="10" id="KW-0472">Membrane</keyword>
<evidence type="ECO:0000259" key="12">
    <source>
        <dbReference type="PROSITE" id="PS50853"/>
    </source>
</evidence>
<evidence type="ECO:0000256" key="7">
    <source>
        <dbReference type="ARBA" id="ARBA00023295"/>
    </source>
</evidence>
<dbReference type="GO" id="GO:0005524">
    <property type="term" value="F:ATP binding"/>
    <property type="evidence" value="ECO:0007669"/>
    <property type="project" value="UniProtKB-KW"/>
</dbReference>
<feature type="domain" description="Fibronectin type-III" evidence="12">
    <location>
        <begin position="498"/>
        <end position="589"/>
    </location>
</feature>
<gene>
    <name evidence="13" type="ORF">JQS30_04935</name>
</gene>
<keyword evidence="14" id="KW-1185">Reference proteome</keyword>
<proteinExistence type="predicted"/>
<dbReference type="InterPro" id="IPR003961">
    <property type="entry name" value="FN3_dom"/>
</dbReference>
<dbReference type="GO" id="GO:0016798">
    <property type="term" value="F:hydrolase activity, acting on glycosyl bonds"/>
    <property type="evidence" value="ECO:0007669"/>
    <property type="project" value="UniProtKB-KW"/>
</dbReference>
<dbReference type="InterPro" id="IPR036116">
    <property type="entry name" value="FN3_sf"/>
</dbReference>
<feature type="compositionally biased region" description="Low complexity" evidence="9">
    <location>
        <begin position="392"/>
        <end position="404"/>
    </location>
</feature>
<keyword evidence="8" id="KW-0624">Polysaccharide degradation</keyword>
<protein>
    <recommendedName>
        <fullName evidence="1">non-specific serine/threonine protein kinase</fullName>
        <ecNumber evidence="1">2.7.11.1</ecNumber>
    </recommendedName>
</protein>
<dbReference type="GO" id="GO:0004674">
    <property type="term" value="F:protein serine/threonine kinase activity"/>
    <property type="evidence" value="ECO:0007669"/>
    <property type="project" value="UniProtKB-KW"/>
</dbReference>
<evidence type="ECO:0000259" key="11">
    <source>
        <dbReference type="PROSITE" id="PS50011"/>
    </source>
</evidence>
<sequence length="589" mass="62423">MVEPTLTGYRDLTMVAHGSSAFVYRAVQERLDREVAVKVLLVDDEMTTQSAVQKELDTTVSVSNHPHIVSIIDTGTTAEGQPYIVMEYCEGGSYTQILKKNGPLPVSDVVEVGIKIGQALHAAHSANIIHRDVKPQNILRAQYGPALADFGIARAAADLASTGTLDKLTPLHASPEAIRRESQTAASDLFSLASTMWHLLAGHAPFANPEGGTDPDTHRRRLEHEPPPPLPRQDVPEWLENQLRKGLSKDPADRHESTLAFAEALQQQVYGSTSAGFVRSPSSRMTWEDLADEATVFRPTDGPPRDPNAPMDPFGQHTSSGQAGMPPAAFDSALGPSHHDLKQMLSGGPAAPPQPGQQAPGAPHPVYPASGVPFSGIPASPAPTGTGGYDTPISASPASAAPVSMAPPPTPWNASAQGGPQQVSSAPVSSPMVAPPVIERKKASKAADGAGSLRPYIIMGSVVTVVLAAVMLGWLWIISPSGGNEDEPPQAVIDGDLVPTDLQIADLGDRITLSWEDPVGEGTSSFVVMYIRDVPDATYETLTTTENGATTTTINALSDTENYCFQVGFLVSSEELNFSEEVCTEREPQ</sequence>
<dbReference type="RefSeq" id="WP_213172265.1">
    <property type="nucleotide sequence ID" value="NZ_CP070496.1"/>
</dbReference>
<evidence type="ECO:0000256" key="4">
    <source>
        <dbReference type="ARBA" id="ARBA00022741"/>
    </source>
</evidence>
<keyword evidence="3" id="KW-0808">Transferase</keyword>
<dbReference type="CDD" id="cd14014">
    <property type="entry name" value="STKc_PknB_like"/>
    <property type="match status" value="1"/>
</dbReference>
<dbReference type="SUPFAM" id="SSF49265">
    <property type="entry name" value="Fibronectin type III"/>
    <property type="match status" value="1"/>
</dbReference>
<dbReference type="PANTHER" id="PTHR43289:SF6">
    <property type="entry name" value="SERINE_THREONINE-PROTEIN KINASE NEKL-3"/>
    <property type="match status" value="1"/>
</dbReference>
<organism evidence="13 14">
    <name type="scientific">Natronoglycomyces albus</name>
    <dbReference type="NCBI Taxonomy" id="2811108"/>
    <lineage>
        <taxon>Bacteria</taxon>
        <taxon>Bacillati</taxon>
        <taxon>Actinomycetota</taxon>
        <taxon>Actinomycetes</taxon>
        <taxon>Glycomycetales</taxon>
        <taxon>Glycomycetaceae</taxon>
        <taxon>Natronoglycomyces</taxon>
    </lineage>
</organism>
<evidence type="ECO:0000256" key="9">
    <source>
        <dbReference type="SAM" id="MobiDB-lite"/>
    </source>
</evidence>
<dbReference type="InterPro" id="IPR000719">
    <property type="entry name" value="Prot_kinase_dom"/>
</dbReference>
<name>A0A895XUQ2_9ACTN</name>
<feature type="transmembrane region" description="Helical" evidence="10">
    <location>
        <begin position="456"/>
        <end position="477"/>
    </location>
</feature>
<evidence type="ECO:0000256" key="8">
    <source>
        <dbReference type="ARBA" id="ARBA00023326"/>
    </source>
</evidence>
<feature type="region of interest" description="Disordered" evidence="9">
    <location>
        <begin position="296"/>
        <end position="432"/>
    </location>
</feature>
<evidence type="ECO:0000256" key="1">
    <source>
        <dbReference type="ARBA" id="ARBA00012513"/>
    </source>
</evidence>
<dbReference type="Pfam" id="PF00069">
    <property type="entry name" value="Pkinase"/>
    <property type="match status" value="1"/>
</dbReference>
<evidence type="ECO:0000313" key="13">
    <source>
        <dbReference type="EMBL" id="QSB06256.1"/>
    </source>
</evidence>
<keyword evidence="2" id="KW-0723">Serine/threonine-protein kinase</keyword>
<dbReference type="KEGG" id="nav:JQS30_04935"/>
<keyword evidence="10" id="KW-0812">Transmembrane</keyword>
<feature type="region of interest" description="Disordered" evidence="9">
    <location>
        <begin position="204"/>
        <end position="236"/>
    </location>
</feature>
<dbReference type="PROSITE" id="PS50011">
    <property type="entry name" value="PROTEIN_KINASE_DOM"/>
    <property type="match status" value="1"/>
</dbReference>
<evidence type="ECO:0000256" key="10">
    <source>
        <dbReference type="SAM" id="Phobius"/>
    </source>
</evidence>
<dbReference type="PROSITE" id="PS50853">
    <property type="entry name" value="FN3"/>
    <property type="match status" value="1"/>
</dbReference>